<dbReference type="STRING" id="319970.RV00_GL001922"/>
<dbReference type="PANTHER" id="PTHR45266">
    <property type="entry name" value="OXALOACETATE DECARBOXYLASE ALPHA CHAIN"/>
    <property type="match status" value="1"/>
</dbReference>
<organism evidence="4 5">
    <name type="scientific">Enterococcus devriesei</name>
    <dbReference type="NCBI Taxonomy" id="319970"/>
    <lineage>
        <taxon>Bacteria</taxon>
        <taxon>Bacillati</taxon>
        <taxon>Bacillota</taxon>
        <taxon>Bacilli</taxon>
        <taxon>Lactobacillales</taxon>
        <taxon>Enterococcaceae</taxon>
        <taxon>Enterococcus</taxon>
    </lineage>
</organism>
<dbReference type="PROSITE" id="PS00188">
    <property type="entry name" value="BIOTIN"/>
    <property type="match status" value="1"/>
</dbReference>
<reference evidence="4 5" key="1">
    <citation type="submission" date="2014-12" db="EMBL/GenBank/DDBJ databases">
        <title>Draft genome sequences of 29 type strains of Enterococci.</title>
        <authorList>
            <person name="Zhong Z."/>
            <person name="Sun Z."/>
            <person name="Liu W."/>
            <person name="Zhang W."/>
            <person name="Zhang H."/>
        </authorList>
    </citation>
    <scope>NUCLEOTIDE SEQUENCE [LARGE SCALE GENOMIC DNA]</scope>
    <source>
        <strain evidence="4 5">DSM 22802</strain>
    </source>
</reference>
<dbReference type="SUPFAM" id="SSF51230">
    <property type="entry name" value="Single hybrid motif"/>
    <property type="match status" value="1"/>
</dbReference>
<dbReference type="Proteomes" id="UP000183700">
    <property type="component" value="Unassembled WGS sequence"/>
</dbReference>
<dbReference type="InterPro" id="IPR011053">
    <property type="entry name" value="Single_hybrid_motif"/>
</dbReference>
<dbReference type="InterPro" id="IPR000089">
    <property type="entry name" value="Biotin_lipoyl"/>
</dbReference>
<evidence type="ECO:0000259" key="3">
    <source>
        <dbReference type="PROSITE" id="PS50968"/>
    </source>
</evidence>
<keyword evidence="1" id="KW-0092">Biotin</keyword>
<dbReference type="InterPro" id="IPR001882">
    <property type="entry name" value="Biotin_BS"/>
</dbReference>
<gene>
    <name evidence="4" type="ORF">RV00_GL001922</name>
</gene>
<name>A0A1L8SX53_9ENTE</name>
<feature type="region of interest" description="Disordered" evidence="2">
    <location>
        <begin position="27"/>
        <end position="52"/>
    </location>
</feature>
<dbReference type="InterPro" id="IPR050709">
    <property type="entry name" value="Biotin_Carboxyl_Carrier/Decarb"/>
</dbReference>
<dbReference type="Pfam" id="PF00364">
    <property type="entry name" value="Biotin_lipoyl"/>
    <property type="match status" value="1"/>
</dbReference>
<sequence length="118" mass="12459">MTMKKYEVTIEGQVYQVTLKELTAEEAEQMPQTAAPSADPLEKPAAASTGSPVVAPMAGTILSIKVKLGETVKKGDTLCVLEAMKMETPVLAPADGKVASIEVSENQTVESNQQLLAI</sequence>
<dbReference type="RefSeq" id="WP_246569740.1">
    <property type="nucleotide sequence ID" value="NZ_JAHLOV010000005.1"/>
</dbReference>
<dbReference type="FunFam" id="2.40.50.100:FF:000003">
    <property type="entry name" value="Acetyl-CoA carboxylase biotin carboxyl carrier protein"/>
    <property type="match status" value="1"/>
</dbReference>
<dbReference type="Gene3D" id="2.40.50.100">
    <property type="match status" value="1"/>
</dbReference>
<keyword evidence="5" id="KW-1185">Reference proteome</keyword>
<evidence type="ECO:0000313" key="5">
    <source>
        <dbReference type="Proteomes" id="UP000183700"/>
    </source>
</evidence>
<accession>A0A1L8SX53</accession>
<comment type="caution">
    <text evidence="4">The sequence shown here is derived from an EMBL/GenBank/DDBJ whole genome shotgun (WGS) entry which is preliminary data.</text>
</comment>
<evidence type="ECO:0000256" key="2">
    <source>
        <dbReference type="SAM" id="MobiDB-lite"/>
    </source>
</evidence>
<dbReference type="PROSITE" id="PS50968">
    <property type="entry name" value="BIOTINYL_LIPOYL"/>
    <property type="match status" value="1"/>
</dbReference>
<dbReference type="CDD" id="cd06850">
    <property type="entry name" value="biotinyl_domain"/>
    <property type="match status" value="1"/>
</dbReference>
<evidence type="ECO:0000256" key="1">
    <source>
        <dbReference type="ARBA" id="ARBA00023267"/>
    </source>
</evidence>
<dbReference type="AlphaFoldDB" id="A0A1L8SX53"/>
<evidence type="ECO:0000313" key="4">
    <source>
        <dbReference type="EMBL" id="OJG36563.1"/>
    </source>
</evidence>
<dbReference type="PANTHER" id="PTHR45266:SF3">
    <property type="entry name" value="OXALOACETATE DECARBOXYLASE ALPHA CHAIN"/>
    <property type="match status" value="1"/>
</dbReference>
<feature type="domain" description="Lipoyl-binding" evidence="3">
    <location>
        <begin position="46"/>
        <end position="118"/>
    </location>
</feature>
<dbReference type="EMBL" id="JXKM01000003">
    <property type="protein sequence ID" value="OJG36563.1"/>
    <property type="molecule type" value="Genomic_DNA"/>
</dbReference>
<protein>
    <submittedName>
        <fullName evidence="4">Biotin carboxyl carrier protein of oxaloacetate decarboxylase</fullName>
    </submittedName>
</protein>
<proteinExistence type="predicted"/>